<evidence type="ECO:0000256" key="5">
    <source>
        <dbReference type="ARBA" id="ARBA00022692"/>
    </source>
</evidence>
<feature type="transmembrane region" description="Helical" evidence="15">
    <location>
        <begin position="96"/>
        <end position="122"/>
    </location>
</feature>
<evidence type="ECO:0000256" key="1">
    <source>
        <dbReference type="ARBA" id="ARBA00001913"/>
    </source>
</evidence>
<evidence type="ECO:0000259" key="16">
    <source>
        <dbReference type="Pfam" id="PF01764"/>
    </source>
</evidence>
<organism evidence="17 18">
    <name type="scientific">Leishmania tarentolae</name>
    <name type="common">Sauroleishmania tarentolae</name>
    <dbReference type="NCBI Taxonomy" id="5689"/>
    <lineage>
        <taxon>Eukaryota</taxon>
        <taxon>Discoba</taxon>
        <taxon>Euglenozoa</taxon>
        <taxon>Kinetoplastea</taxon>
        <taxon>Metakinetoplastina</taxon>
        <taxon>Trypanosomatida</taxon>
        <taxon>Trypanosomatidae</taxon>
        <taxon>Leishmaniinae</taxon>
        <taxon>Leishmania</taxon>
        <taxon>lizard Leishmania</taxon>
    </lineage>
</organism>
<dbReference type="GO" id="GO:0046872">
    <property type="term" value="F:metal ion binding"/>
    <property type="evidence" value="ECO:0007669"/>
    <property type="project" value="UniProtKB-KW"/>
</dbReference>
<evidence type="ECO:0000256" key="7">
    <source>
        <dbReference type="ARBA" id="ARBA00022801"/>
    </source>
</evidence>
<evidence type="ECO:0000256" key="11">
    <source>
        <dbReference type="ARBA" id="ARBA00023098"/>
    </source>
</evidence>
<evidence type="ECO:0000256" key="4">
    <source>
        <dbReference type="ARBA" id="ARBA00022553"/>
    </source>
</evidence>
<dbReference type="EC" id="3.1.1.116" evidence="14"/>
<evidence type="ECO:0000256" key="12">
    <source>
        <dbReference type="ARBA" id="ARBA00023136"/>
    </source>
</evidence>
<dbReference type="Proteomes" id="UP000419144">
    <property type="component" value="Unassembled WGS sequence"/>
</dbReference>
<keyword evidence="7" id="KW-0378">Hydrolase</keyword>
<gene>
    <name evidence="17" type="ORF">LtaPh_1801600</name>
</gene>
<dbReference type="OrthoDB" id="438440at2759"/>
<keyword evidence="18" id="KW-1185">Reference proteome</keyword>
<dbReference type="AlphaFoldDB" id="A0A640KDR0"/>
<dbReference type="GO" id="GO:0016298">
    <property type="term" value="F:lipase activity"/>
    <property type="evidence" value="ECO:0007669"/>
    <property type="project" value="TreeGrafter"/>
</dbReference>
<dbReference type="Gene3D" id="3.40.50.1820">
    <property type="entry name" value="alpha/beta hydrolase"/>
    <property type="match status" value="1"/>
</dbReference>
<keyword evidence="8" id="KW-0106">Calcium</keyword>
<comment type="caution">
    <text evidence="17">The sequence shown here is derived from an EMBL/GenBank/DDBJ whole genome shotgun (WGS) entry which is preliminary data.</text>
</comment>
<reference evidence="17" key="1">
    <citation type="submission" date="2019-11" db="EMBL/GenBank/DDBJ databases">
        <title>Leishmania tarentolae CDS.</title>
        <authorList>
            <person name="Goto Y."/>
            <person name="Yamagishi J."/>
        </authorList>
    </citation>
    <scope>NUCLEOTIDE SEQUENCE [LARGE SCALE GENOMIC DNA]</scope>
    <source>
        <strain evidence="17">Parrot Tar II</strain>
    </source>
</reference>
<dbReference type="VEuPathDB" id="TriTrypDB:LtaPh_1801600"/>
<dbReference type="GO" id="GO:0016042">
    <property type="term" value="P:lipid catabolic process"/>
    <property type="evidence" value="ECO:0007669"/>
    <property type="project" value="UniProtKB-KW"/>
</dbReference>
<dbReference type="CDD" id="cd00519">
    <property type="entry name" value="Lipase_3"/>
    <property type="match status" value="1"/>
</dbReference>
<evidence type="ECO:0000313" key="17">
    <source>
        <dbReference type="EMBL" id="GET87723.1"/>
    </source>
</evidence>
<comment type="catalytic activity">
    <reaction evidence="13">
        <text>a 1,2-diacyl-sn-glycerol + H2O = a 2-acylglycerol + a fatty acid + H(+)</text>
        <dbReference type="Rhea" id="RHEA:33275"/>
        <dbReference type="ChEBI" id="CHEBI:15377"/>
        <dbReference type="ChEBI" id="CHEBI:15378"/>
        <dbReference type="ChEBI" id="CHEBI:17389"/>
        <dbReference type="ChEBI" id="CHEBI:17815"/>
        <dbReference type="ChEBI" id="CHEBI:28868"/>
        <dbReference type="EC" id="3.1.1.116"/>
    </reaction>
    <physiologicalReaction direction="left-to-right" evidence="13">
        <dbReference type="Rhea" id="RHEA:33276"/>
    </physiologicalReaction>
</comment>
<sequence>MPSLVWFGRAWRIGTDDFAFSSVLHAMLFAGSATLVACQVNTTRPNYLNDCDAASVAWGRSVIGLLFANLSSSIPFLLITVYSVRGGVFELSKRKAVPILLYINTVCITCIFLLSCLCAVYAMKDGGLRCCTHASTRHMLRGAIMIDFINCILYITLLAIAFDPNGRRVYRNSSDYINAWWNRLQIMRCRFRKWKQTEDAYIHLAQVFAIAFRGYNIVPSDIAAGILLLNAHQSQSRRLLSRLVDYGANPRGYPERLTSQARPACRLTPEQRAWAHELQQYSRFFMATYGWLLFEFQHFGSGLARLCCFDPCMCCRHHSGQHVGQRCFCDVAALLHETRIPEEDVLLTNWNNSVFKPVHYAAYDRISDAVVVAIRGSMSIEDCVTDFAALPATMSLRDTPPGVPASEYYAHGGMVRCAEYVLSNLREHGILQQLLSGSFAGKKLVVLGHSLGAGVALILSAILWSDHTALRNRLRCLAYAPPGGTVSKALMEYQKDFVAAACVGYDMVPRLAQHTFDSFREAIFDVLAASSMNKNMIFMNALRTRVAATSFHSYTSVLLQQRRSEESALFRELLKSSSFMPVNETQKLYNCSLMIHYVKVVEECTNTCGLPGCKRYEDVYIPVVRDFEEVQMMLASPTMLTDHFPDRVFRIMKKSMELFDKGELDRFYVDDIAGLAPCLEEALIHHLESAEITTQTASRVGYGAASCNI</sequence>
<keyword evidence="11" id="KW-0443">Lipid metabolism</keyword>
<evidence type="ECO:0000256" key="8">
    <source>
        <dbReference type="ARBA" id="ARBA00022837"/>
    </source>
</evidence>
<evidence type="ECO:0000256" key="15">
    <source>
        <dbReference type="SAM" id="Phobius"/>
    </source>
</evidence>
<dbReference type="GO" id="GO:0005886">
    <property type="term" value="C:plasma membrane"/>
    <property type="evidence" value="ECO:0007669"/>
    <property type="project" value="UniProtKB-SubCell"/>
</dbReference>
<evidence type="ECO:0000313" key="18">
    <source>
        <dbReference type="Proteomes" id="UP000419144"/>
    </source>
</evidence>
<proteinExistence type="predicted"/>
<comment type="subcellular location">
    <subcellularLocation>
        <location evidence="2">Cell membrane</location>
        <topology evidence="2">Multi-pass membrane protein</topology>
    </subcellularLocation>
</comment>
<evidence type="ECO:0000256" key="14">
    <source>
        <dbReference type="ARBA" id="ARBA00026104"/>
    </source>
</evidence>
<dbReference type="Pfam" id="PF01764">
    <property type="entry name" value="Lipase_3"/>
    <property type="match status" value="1"/>
</dbReference>
<keyword evidence="4" id="KW-0597">Phosphoprotein</keyword>
<keyword evidence="10 15" id="KW-1133">Transmembrane helix</keyword>
<keyword evidence="9" id="KW-0442">Lipid degradation</keyword>
<name>A0A640KDR0_LEITA</name>
<evidence type="ECO:0000256" key="2">
    <source>
        <dbReference type="ARBA" id="ARBA00004651"/>
    </source>
</evidence>
<dbReference type="EMBL" id="BLBS01000023">
    <property type="protein sequence ID" value="GET87723.1"/>
    <property type="molecule type" value="Genomic_DNA"/>
</dbReference>
<evidence type="ECO:0000256" key="10">
    <source>
        <dbReference type="ARBA" id="ARBA00022989"/>
    </source>
</evidence>
<dbReference type="InterPro" id="IPR002921">
    <property type="entry name" value="Fungal_lipase-type"/>
</dbReference>
<keyword evidence="3" id="KW-1003">Cell membrane</keyword>
<dbReference type="InterPro" id="IPR052214">
    <property type="entry name" value="DAG_Lipase-Related"/>
</dbReference>
<evidence type="ECO:0000256" key="3">
    <source>
        <dbReference type="ARBA" id="ARBA00022475"/>
    </source>
</evidence>
<keyword evidence="5 15" id="KW-0812">Transmembrane</keyword>
<keyword evidence="12 15" id="KW-0472">Membrane</keyword>
<feature type="transmembrane region" description="Helical" evidence="15">
    <location>
        <begin position="142"/>
        <end position="162"/>
    </location>
</feature>
<accession>A0A640KDR0</accession>
<dbReference type="SUPFAM" id="SSF53474">
    <property type="entry name" value="alpha/beta-Hydrolases"/>
    <property type="match status" value="1"/>
</dbReference>
<evidence type="ECO:0000256" key="13">
    <source>
        <dbReference type="ARBA" id="ARBA00024531"/>
    </source>
</evidence>
<evidence type="ECO:0000256" key="9">
    <source>
        <dbReference type="ARBA" id="ARBA00022963"/>
    </source>
</evidence>
<dbReference type="PANTHER" id="PTHR45792">
    <property type="entry name" value="DIACYLGLYCEROL LIPASE HOMOLOG-RELATED"/>
    <property type="match status" value="1"/>
</dbReference>
<feature type="transmembrane region" description="Helical" evidence="15">
    <location>
        <begin position="62"/>
        <end position="84"/>
    </location>
</feature>
<feature type="domain" description="Fungal lipase-type" evidence="16">
    <location>
        <begin position="371"/>
        <end position="513"/>
    </location>
</feature>
<dbReference type="PANTHER" id="PTHR45792:SF8">
    <property type="entry name" value="DIACYLGLYCEROL LIPASE-ALPHA"/>
    <property type="match status" value="1"/>
</dbReference>
<dbReference type="InterPro" id="IPR029058">
    <property type="entry name" value="AB_hydrolase_fold"/>
</dbReference>
<keyword evidence="6" id="KW-0479">Metal-binding</keyword>
<protein>
    <recommendedName>
        <fullName evidence="14">sn-1-specific diacylglycerol lipase</fullName>
        <ecNumber evidence="14">3.1.1.116</ecNumber>
    </recommendedName>
</protein>
<comment type="cofactor">
    <cofactor evidence="1">
        <name>Ca(2+)</name>
        <dbReference type="ChEBI" id="CHEBI:29108"/>
    </cofactor>
</comment>
<evidence type="ECO:0000256" key="6">
    <source>
        <dbReference type="ARBA" id="ARBA00022723"/>
    </source>
</evidence>